<dbReference type="PROSITE" id="PS50005">
    <property type="entry name" value="TPR"/>
    <property type="match status" value="2"/>
</dbReference>
<accession>A0ABR8K3U2</accession>
<protein>
    <submittedName>
        <fullName evidence="5">Tetratricopeptide repeat protein</fullName>
    </submittedName>
</protein>
<evidence type="ECO:0000256" key="2">
    <source>
        <dbReference type="SAM" id="Coils"/>
    </source>
</evidence>
<feature type="coiled-coil region" evidence="2">
    <location>
        <begin position="661"/>
        <end position="761"/>
    </location>
</feature>
<keyword evidence="3" id="KW-0812">Transmembrane</keyword>
<evidence type="ECO:0000259" key="4">
    <source>
        <dbReference type="Pfam" id="PF00931"/>
    </source>
</evidence>
<feature type="repeat" description="TPR" evidence="1">
    <location>
        <begin position="568"/>
        <end position="601"/>
    </location>
</feature>
<dbReference type="SUPFAM" id="SSF48452">
    <property type="entry name" value="TPR-like"/>
    <property type="match status" value="3"/>
</dbReference>
<sequence length="935" mass="107353">MQQWLHTNDVRLIGVTATGGYGKSALVAKLCDVAADFPQQLWVSFSDAYPFAVWGRWLLDELNKPAPEKPEDLLIAVCHCLQTEKYLLVLDNLETLLQDDGQWHDEVYAQFWARWFGSSSESKILLTSREQPTLPNNTLNQSRWLPLGGLDTDAGVALLQALEIQGLNTNLVEFVHRVDGHPLLLKLVAGLLKAEEGEAADINVLKQDIFQILGLHRDNPEASIAKILDASLRRLEPKLKTWLQNLSVYRLPFDCCAAKDMSSDNQSNDTELELQLRQLAKRSLLQEKKQQGVWKFSFQPLIQSYLQKFCSPAAHQCAIAYYEQHRKPELTTDKLDEVAEYLEIFHHLCELGQYHQAFASVYYRENNHDDCDEFLKRNYYFSVRLTLYERLYQQWQQPENSDELRFYSDFLKVYGDVLQFLDRRDEALQRYESALQFYRDIGDRLGEANTLIAIGDVLQFLGRSEQALQRYESALQFYRDIGARLGEANTLKAIGDVLQFLDRRDEALQRYERALQLYRDIGDRLGEANTLKAIGDVLQFLKRSEQALQRYESALQFYRDIGARLGEANTLIAIGDVLQFLKRSEQALQRYERALQLYRDIGDRLGEANTLQAIGDVLQFLGRSEQALQRYESALQLYRDIGDRLGEANTLRAIGDVLQFLKRSEQALQRYESALQLYRDIGDRLGEANTLRAIGDVLQFLKRSEEALQRYESALQFYRDIGARLGEANTLKAIGDVLQFLKRSEQALQRYESALQFYRDIGARLGEANTLIAIGDVLQFLDRRDEALQRYESALQFYRDIGDRLGEANVLQEFGKLQENPTTALDYLQQAQNLYIQIGSIYNQSRNLLFIADVQLKMGGSNAAINSLNHAAQLATTINYAPIQEYAQTRIAEINSSPAPTNRIKEKLIQFIQHPWVKFALCFLVGLIAFILLRR</sequence>
<feature type="coiled-coil region" evidence="2">
    <location>
        <begin position="541"/>
        <end position="601"/>
    </location>
</feature>
<dbReference type="Pfam" id="PF13424">
    <property type="entry name" value="TPR_12"/>
    <property type="match status" value="5"/>
</dbReference>
<dbReference type="SUPFAM" id="SSF52540">
    <property type="entry name" value="P-loop containing nucleoside triphosphate hydrolases"/>
    <property type="match status" value="1"/>
</dbReference>
<dbReference type="EMBL" id="JACJTU010000007">
    <property type="protein sequence ID" value="MBD2734113.1"/>
    <property type="molecule type" value="Genomic_DNA"/>
</dbReference>
<dbReference type="Gene3D" id="3.40.50.300">
    <property type="entry name" value="P-loop containing nucleotide triphosphate hydrolases"/>
    <property type="match status" value="1"/>
</dbReference>
<gene>
    <name evidence="5" type="ORF">H6H03_09315</name>
</gene>
<keyword evidence="1" id="KW-0802">TPR repeat</keyword>
<dbReference type="PANTHER" id="PTHR10098">
    <property type="entry name" value="RAPSYN-RELATED"/>
    <property type="match status" value="1"/>
</dbReference>
<proteinExistence type="predicted"/>
<keyword evidence="3" id="KW-0472">Membrane</keyword>
<keyword evidence="2" id="KW-0175">Coiled coil</keyword>
<dbReference type="Proteomes" id="UP000637383">
    <property type="component" value="Unassembled WGS sequence"/>
</dbReference>
<dbReference type="Pfam" id="PF00931">
    <property type="entry name" value="NB-ARC"/>
    <property type="match status" value="1"/>
</dbReference>
<evidence type="ECO:0000256" key="3">
    <source>
        <dbReference type="SAM" id="Phobius"/>
    </source>
</evidence>
<keyword evidence="3" id="KW-1133">Transmembrane helix</keyword>
<feature type="domain" description="NB-ARC" evidence="4">
    <location>
        <begin position="2"/>
        <end position="131"/>
    </location>
</feature>
<evidence type="ECO:0000256" key="1">
    <source>
        <dbReference type="PROSITE-ProRule" id="PRU00339"/>
    </source>
</evidence>
<feature type="transmembrane region" description="Helical" evidence="3">
    <location>
        <begin position="916"/>
        <end position="933"/>
    </location>
</feature>
<organism evidence="5 6">
    <name type="scientific">Nostoc paludosum FACHB-159</name>
    <dbReference type="NCBI Taxonomy" id="2692908"/>
    <lineage>
        <taxon>Bacteria</taxon>
        <taxon>Bacillati</taxon>
        <taxon>Cyanobacteriota</taxon>
        <taxon>Cyanophyceae</taxon>
        <taxon>Nostocales</taxon>
        <taxon>Nostocaceae</taxon>
        <taxon>Nostoc</taxon>
    </lineage>
</organism>
<dbReference type="InterPro" id="IPR002182">
    <property type="entry name" value="NB-ARC"/>
</dbReference>
<dbReference type="Gene3D" id="1.25.40.10">
    <property type="entry name" value="Tetratricopeptide repeat domain"/>
    <property type="match status" value="2"/>
</dbReference>
<evidence type="ECO:0000313" key="6">
    <source>
        <dbReference type="Proteomes" id="UP000637383"/>
    </source>
</evidence>
<dbReference type="SMART" id="SM00028">
    <property type="entry name" value="TPR"/>
    <property type="match status" value="10"/>
</dbReference>
<comment type="caution">
    <text evidence="5">The sequence shown here is derived from an EMBL/GenBank/DDBJ whole genome shotgun (WGS) entry which is preliminary data.</text>
</comment>
<dbReference type="InterPro" id="IPR019734">
    <property type="entry name" value="TPR_rpt"/>
</dbReference>
<dbReference type="PANTHER" id="PTHR10098:SF108">
    <property type="entry name" value="TETRATRICOPEPTIDE REPEAT PROTEIN 28"/>
    <property type="match status" value="1"/>
</dbReference>
<dbReference type="InterPro" id="IPR011990">
    <property type="entry name" value="TPR-like_helical_dom_sf"/>
</dbReference>
<dbReference type="PRINTS" id="PR00364">
    <property type="entry name" value="DISEASERSIST"/>
</dbReference>
<feature type="repeat" description="TPR" evidence="1">
    <location>
        <begin position="488"/>
        <end position="521"/>
    </location>
</feature>
<dbReference type="InterPro" id="IPR027417">
    <property type="entry name" value="P-loop_NTPase"/>
</dbReference>
<keyword evidence="6" id="KW-1185">Reference proteome</keyword>
<evidence type="ECO:0000313" key="5">
    <source>
        <dbReference type="EMBL" id="MBD2734113.1"/>
    </source>
</evidence>
<name>A0ABR8K3U2_9NOSO</name>
<reference evidence="5 6" key="1">
    <citation type="journal article" date="2020" name="ISME J.">
        <title>Comparative genomics reveals insights into cyanobacterial evolution and habitat adaptation.</title>
        <authorList>
            <person name="Chen M.Y."/>
            <person name="Teng W.K."/>
            <person name="Zhao L."/>
            <person name="Hu C.X."/>
            <person name="Zhou Y.K."/>
            <person name="Han B.P."/>
            <person name="Song L.R."/>
            <person name="Shu W.S."/>
        </authorList>
    </citation>
    <scope>NUCLEOTIDE SEQUENCE [LARGE SCALE GENOMIC DNA]</scope>
    <source>
        <strain evidence="5 6">FACHB-159</strain>
    </source>
</reference>